<dbReference type="OrthoDB" id="2920197at2"/>
<keyword evidence="2" id="KW-1185">Reference proteome</keyword>
<dbReference type="InterPro" id="IPR023105">
    <property type="entry name" value="YkvR-like_sf"/>
</dbReference>
<dbReference type="Gene3D" id="2.40.30.80">
    <property type="entry name" value="YkvR-like"/>
    <property type="match status" value="1"/>
</dbReference>
<protein>
    <recommendedName>
        <fullName evidence="3">DUF3219 domain-containing protein</fullName>
    </recommendedName>
</protein>
<dbReference type="Pfam" id="PF11514">
    <property type="entry name" value="DUF3219"/>
    <property type="match status" value="1"/>
</dbReference>
<dbReference type="SUPFAM" id="SSF159173">
    <property type="entry name" value="YkvR-like"/>
    <property type="match status" value="1"/>
</dbReference>
<evidence type="ECO:0000313" key="1">
    <source>
        <dbReference type="EMBL" id="SNZ17406.1"/>
    </source>
</evidence>
<evidence type="ECO:0008006" key="3">
    <source>
        <dbReference type="Google" id="ProtNLM"/>
    </source>
</evidence>
<reference evidence="2" key="1">
    <citation type="submission" date="2017-09" db="EMBL/GenBank/DDBJ databases">
        <authorList>
            <person name="Varghese N."/>
            <person name="Submissions S."/>
        </authorList>
    </citation>
    <scope>NUCLEOTIDE SEQUENCE [LARGE SCALE GENOMIC DNA]</scope>
    <source>
        <strain evidence="2">CGMCC 1.8913</strain>
    </source>
</reference>
<dbReference type="RefSeq" id="WP_097043423.1">
    <property type="nucleotide sequence ID" value="NZ_OBEK01000006.1"/>
</dbReference>
<dbReference type="AlphaFoldDB" id="A0A285PB92"/>
<accession>A0A285PB92</accession>
<organism evidence="1 2">
    <name type="scientific">Terribacillus aidingensis</name>
    <dbReference type="NCBI Taxonomy" id="586416"/>
    <lineage>
        <taxon>Bacteria</taxon>
        <taxon>Bacillati</taxon>
        <taxon>Bacillota</taxon>
        <taxon>Bacilli</taxon>
        <taxon>Bacillales</taxon>
        <taxon>Bacillaceae</taxon>
        <taxon>Terribacillus</taxon>
    </lineage>
</organism>
<gene>
    <name evidence="1" type="ORF">SAMN05421503_3227</name>
</gene>
<proteinExistence type="predicted"/>
<dbReference type="Proteomes" id="UP000219356">
    <property type="component" value="Unassembled WGS sequence"/>
</dbReference>
<dbReference type="InterPro" id="IPR021596">
    <property type="entry name" value="DUF3219"/>
</dbReference>
<name>A0A285PB92_9BACI</name>
<dbReference type="EMBL" id="OBEK01000006">
    <property type="protein sequence ID" value="SNZ17406.1"/>
    <property type="molecule type" value="Genomic_DNA"/>
</dbReference>
<evidence type="ECO:0000313" key="2">
    <source>
        <dbReference type="Proteomes" id="UP000219356"/>
    </source>
</evidence>
<sequence>MNRKVVVNGMELDTFDYAREVASKDGNILQEIRFKFHVTSEAYHDVAVLLYKNDFHVEVPEDGVRFEAIIKQYSTSITNLYEADQVGEYVLVLQEKARAGR</sequence>